<dbReference type="Pfam" id="PF00075">
    <property type="entry name" value="RNase_H"/>
    <property type="match status" value="1"/>
</dbReference>
<dbReference type="GO" id="GO:0043137">
    <property type="term" value="P:DNA replication, removal of RNA primer"/>
    <property type="evidence" value="ECO:0007669"/>
    <property type="project" value="TreeGrafter"/>
</dbReference>
<dbReference type="PANTHER" id="PTHR10642">
    <property type="entry name" value="RIBONUCLEASE H1"/>
    <property type="match status" value="1"/>
</dbReference>
<dbReference type="PANTHER" id="PTHR10642:SF31">
    <property type="entry name" value="RIBONUCLEASE H1"/>
    <property type="match status" value="1"/>
</dbReference>
<name>A0A127ZAU7_9BASI</name>
<dbReference type="GO" id="GO:0004523">
    <property type="term" value="F:RNA-DNA hybrid ribonuclease activity"/>
    <property type="evidence" value="ECO:0007669"/>
    <property type="project" value="InterPro"/>
</dbReference>
<dbReference type="InterPro" id="IPR050092">
    <property type="entry name" value="RNase_H"/>
</dbReference>
<dbReference type="SUPFAM" id="SSF53098">
    <property type="entry name" value="Ribonuclease H-like"/>
    <property type="match status" value="1"/>
</dbReference>
<dbReference type="InterPro" id="IPR002156">
    <property type="entry name" value="RNaseH_domain"/>
</dbReference>
<protein>
    <recommendedName>
        <fullName evidence="2">RNase H type-1 domain-containing protein</fullName>
    </recommendedName>
</protein>
<dbReference type="EMBL" id="LK056662">
    <property type="protein sequence ID" value="CDU23196.1"/>
    <property type="molecule type" value="Genomic_DNA"/>
</dbReference>
<comment type="similarity">
    <text evidence="1">Belongs to the RNase H family.</text>
</comment>
<dbReference type="Gene3D" id="3.30.420.10">
    <property type="entry name" value="Ribonuclease H-like superfamily/Ribonuclease H"/>
    <property type="match status" value="1"/>
</dbReference>
<organism evidence="3">
    <name type="scientific">Sporisorium scitamineum</name>
    <dbReference type="NCBI Taxonomy" id="49012"/>
    <lineage>
        <taxon>Eukaryota</taxon>
        <taxon>Fungi</taxon>
        <taxon>Dikarya</taxon>
        <taxon>Basidiomycota</taxon>
        <taxon>Ustilaginomycotina</taxon>
        <taxon>Ustilaginomycetes</taxon>
        <taxon>Ustilaginales</taxon>
        <taxon>Ustilaginaceae</taxon>
        <taxon>Sporisorium</taxon>
    </lineage>
</organism>
<evidence type="ECO:0000313" key="3">
    <source>
        <dbReference type="EMBL" id="CDU23196.1"/>
    </source>
</evidence>
<dbReference type="InterPro" id="IPR012337">
    <property type="entry name" value="RNaseH-like_sf"/>
</dbReference>
<dbReference type="PROSITE" id="PS50879">
    <property type="entry name" value="RNASE_H_1"/>
    <property type="match status" value="1"/>
</dbReference>
<feature type="domain" description="RNase H type-1" evidence="2">
    <location>
        <begin position="39"/>
        <end position="162"/>
    </location>
</feature>
<dbReference type="GO" id="GO:0003676">
    <property type="term" value="F:nucleic acid binding"/>
    <property type="evidence" value="ECO:0007669"/>
    <property type="project" value="InterPro"/>
</dbReference>
<dbReference type="CDD" id="cd09276">
    <property type="entry name" value="Rnase_HI_RT_non_LTR"/>
    <property type="match status" value="1"/>
</dbReference>
<proteinExistence type="inferred from homology"/>
<reference evidence="3" key="1">
    <citation type="submission" date="2014-06" db="EMBL/GenBank/DDBJ databases">
        <authorList>
            <person name="Ju J."/>
            <person name="Zhang J."/>
        </authorList>
    </citation>
    <scope>NUCLEOTIDE SEQUENCE</scope>
    <source>
        <strain evidence="3">SscI8</strain>
    </source>
</reference>
<dbReference type="InterPro" id="IPR036397">
    <property type="entry name" value="RNaseH_sf"/>
</dbReference>
<accession>A0A127ZAU7</accession>
<dbReference type="OrthoDB" id="3265515at2759"/>
<gene>
    <name evidence="3" type="ORF">SPSC_01825</name>
</gene>
<sequence>MLLLFHLHQCTKLRNVPHAIPTNKDEAIALHQGLTVSSSANSHHVYTDGSLKMGVAASVYSNSNATVYFFATVLGTSSSVYRAELVAIRKALEHNVANLNTTIFCDNRAAILTIGSKPNSDCDIAAIQQMAHQRNITIIWVPGHVDIHGNERADALAQHATNHAMREAASHTEAATIKRLIHRRSLEVWNLAWKSSPNGAGLKEINGLTIGSTTKLYAGLHRGHASILAQACTGHLSINDFLRSHRVPGKTGECDMCGLRGNCQHLLFCKGLASVRNRLEKHLKTIGFLRVGSRIISFKRLLNEAKAAEKSAEFLLERFPTYWLNYLGRR</sequence>
<dbReference type="AlphaFoldDB" id="A0A127ZAU7"/>
<evidence type="ECO:0000259" key="2">
    <source>
        <dbReference type="PROSITE" id="PS50879"/>
    </source>
</evidence>
<evidence type="ECO:0000256" key="1">
    <source>
        <dbReference type="ARBA" id="ARBA00005300"/>
    </source>
</evidence>